<name>A0A0D2D8P7_9EURO</name>
<keyword evidence="5" id="KW-1185">Reference proteome</keyword>
<dbReference type="HOGENOM" id="CLU_011226_6_1_1"/>
<dbReference type="RefSeq" id="XP_013319291.1">
    <property type="nucleotide sequence ID" value="XM_013463837.1"/>
</dbReference>
<dbReference type="SUPFAM" id="SSF47616">
    <property type="entry name" value="GST C-terminal domain-like"/>
    <property type="match status" value="1"/>
</dbReference>
<dbReference type="InterPro" id="IPR036282">
    <property type="entry name" value="Glutathione-S-Trfase_C_sf"/>
</dbReference>
<evidence type="ECO:0000259" key="3">
    <source>
        <dbReference type="PROSITE" id="PS50405"/>
    </source>
</evidence>
<dbReference type="STRING" id="348802.A0A0D2D8P7"/>
<dbReference type="GeneID" id="25325114"/>
<dbReference type="OrthoDB" id="2309723at2759"/>
<feature type="domain" description="GST N-terminal" evidence="2">
    <location>
        <begin position="1"/>
        <end position="80"/>
    </location>
</feature>
<dbReference type="EMBL" id="KN847318">
    <property type="protein sequence ID" value="KIW58707.1"/>
    <property type="molecule type" value="Genomic_DNA"/>
</dbReference>
<evidence type="ECO:0008006" key="6">
    <source>
        <dbReference type="Google" id="ProtNLM"/>
    </source>
</evidence>
<dbReference type="SFLD" id="SFLDS00019">
    <property type="entry name" value="Glutathione_Transferase_(cytos"/>
    <property type="match status" value="1"/>
</dbReference>
<accession>A0A0D2D8P7</accession>
<protein>
    <recommendedName>
        <fullName evidence="6">Glutathione S-transferase</fullName>
    </recommendedName>
</protein>
<dbReference type="PROSITE" id="PS50404">
    <property type="entry name" value="GST_NTER"/>
    <property type="match status" value="1"/>
</dbReference>
<dbReference type="Proteomes" id="UP000054342">
    <property type="component" value="Unassembled WGS sequence"/>
</dbReference>
<dbReference type="InterPro" id="IPR036249">
    <property type="entry name" value="Thioredoxin-like_sf"/>
</dbReference>
<organism evidence="4 5">
    <name type="scientific">Exophiala xenobiotica</name>
    <dbReference type="NCBI Taxonomy" id="348802"/>
    <lineage>
        <taxon>Eukaryota</taxon>
        <taxon>Fungi</taxon>
        <taxon>Dikarya</taxon>
        <taxon>Ascomycota</taxon>
        <taxon>Pezizomycotina</taxon>
        <taxon>Eurotiomycetes</taxon>
        <taxon>Chaetothyriomycetidae</taxon>
        <taxon>Chaetothyriales</taxon>
        <taxon>Herpotrichiellaceae</taxon>
        <taxon>Exophiala</taxon>
    </lineage>
</organism>
<gene>
    <name evidence="4" type="ORF">PV05_03206</name>
</gene>
<proteinExistence type="inferred from homology"/>
<evidence type="ECO:0000313" key="4">
    <source>
        <dbReference type="EMBL" id="KIW58707.1"/>
    </source>
</evidence>
<dbReference type="PANTHER" id="PTHR44051:SF8">
    <property type="entry name" value="GLUTATHIONE S-TRANSFERASE GSTA"/>
    <property type="match status" value="1"/>
</dbReference>
<sequence>MADVHLYYAQGACSLAPHILLHETSLPFTVTALSVKSGFPSEFEHINPKKRVPVLVINGQTITENPAVMLVISQLVPEKSLMGRTDVDQVRVLEWMNWVSGTLHGQAFAMVLRPARFSDDETLYPAIREKGLKTVKDCFEQIEAWLGKIGNESGGVFTLGNGESFTAVDGYLYVFYRWGMGMKMGMQGLYPCYTRLARALEGRESVRKALAAEGLEKVVVTGEVRL</sequence>
<evidence type="ECO:0000256" key="1">
    <source>
        <dbReference type="ARBA" id="ARBA00007409"/>
    </source>
</evidence>
<dbReference type="Gene3D" id="1.20.1050.10">
    <property type="match status" value="1"/>
</dbReference>
<dbReference type="AlphaFoldDB" id="A0A0D2D8P7"/>
<dbReference type="PANTHER" id="PTHR44051">
    <property type="entry name" value="GLUTATHIONE S-TRANSFERASE-RELATED"/>
    <property type="match status" value="1"/>
</dbReference>
<dbReference type="Gene3D" id="3.40.30.10">
    <property type="entry name" value="Glutaredoxin"/>
    <property type="match status" value="1"/>
</dbReference>
<evidence type="ECO:0000313" key="5">
    <source>
        <dbReference type="Proteomes" id="UP000054342"/>
    </source>
</evidence>
<dbReference type="SUPFAM" id="SSF52833">
    <property type="entry name" value="Thioredoxin-like"/>
    <property type="match status" value="1"/>
</dbReference>
<evidence type="ECO:0000259" key="2">
    <source>
        <dbReference type="PROSITE" id="PS50404"/>
    </source>
</evidence>
<dbReference type="PROSITE" id="PS50405">
    <property type="entry name" value="GST_CTER"/>
    <property type="match status" value="1"/>
</dbReference>
<dbReference type="InterPro" id="IPR004045">
    <property type="entry name" value="Glutathione_S-Trfase_N"/>
</dbReference>
<dbReference type="InterPro" id="IPR040079">
    <property type="entry name" value="Glutathione_S-Trfase"/>
</dbReference>
<dbReference type="InterPro" id="IPR010987">
    <property type="entry name" value="Glutathione-S-Trfase_C-like"/>
</dbReference>
<feature type="domain" description="GST C-terminal" evidence="3">
    <location>
        <begin position="85"/>
        <end position="226"/>
    </location>
</feature>
<dbReference type="CDD" id="cd03057">
    <property type="entry name" value="GST_N_Beta"/>
    <property type="match status" value="1"/>
</dbReference>
<comment type="similarity">
    <text evidence="1">Belongs to the GST superfamily.</text>
</comment>
<reference evidence="4 5" key="1">
    <citation type="submission" date="2015-01" db="EMBL/GenBank/DDBJ databases">
        <title>The Genome Sequence of Exophiala xenobiotica CBS118157.</title>
        <authorList>
            <consortium name="The Broad Institute Genomics Platform"/>
            <person name="Cuomo C."/>
            <person name="de Hoog S."/>
            <person name="Gorbushina A."/>
            <person name="Stielow B."/>
            <person name="Teixiera M."/>
            <person name="Abouelleil A."/>
            <person name="Chapman S.B."/>
            <person name="Priest M."/>
            <person name="Young S.K."/>
            <person name="Wortman J."/>
            <person name="Nusbaum C."/>
            <person name="Birren B."/>
        </authorList>
    </citation>
    <scope>NUCLEOTIDE SEQUENCE [LARGE SCALE GENOMIC DNA]</scope>
    <source>
        <strain evidence="4 5">CBS 118157</strain>
    </source>
</reference>
<dbReference type="Pfam" id="PF02798">
    <property type="entry name" value="GST_N"/>
    <property type="match status" value="1"/>
</dbReference>